<dbReference type="RefSeq" id="WP_039716947.1">
    <property type="nucleotide sequence ID" value="NZ_JTJC03000004.1"/>
</dbReference>
<evidence type="ECO:0000313" key="2">
    <source>
        <dbReference type="EMBL" id="NHC36397.1"/>
    </source>
</evidence>
<evidence type="ECO:0000256" key="1">
    <source>
        <dbReference type="SAM" id="SignalP"/>
    </source>
</evidence>
<reference evidence="2 3" key="1">
    <citation type="journal article" date="2015" name="Genome Announc.">
        <title>Draft Genome Sequence of the Terrestrial Cyanobacterium Scytonema millei VB511283, Isolated from Eastern India.</title>
        <authorList>
            <person name="Sen D."/>
            <person name="Chandrababunaidu M.M."/>
            <person name="Singh D."/>
            <person name="Sanghi N."/>
            <person name="Ghorai A."/>
            <person name="Mishra G.P."/>
            <person name="Madduluri M."/>
            <person name="Adhikary S.P."/>
            <person name="Tripathy S."/>
        </authorList>
    </citation>
    <scope>NUCLEOTIDE SEQUENCE [LARGE SCALE GENOMIC DNA]</scope>
    <source>
        <strain evidence="2 3">VB511283</strain>
    </source>
</reference>
<protein>
    <submittedName>
        <fullName evidence="2">Uncharacterized protein</fullName>
    </submittedName>
</protein>
<name>A0A9X5E706_9CYAN</name>
<gene>
    <name evidence="2" type="ORF">QH73_0017375</name>
</gene>
<feature type="chain" id="PRO_5041000259" evidence="1">
    <location>
        <begin position="28"/>
        <end position="159"/>
    </location>
</feature>
<comment type="caution">
    <text evidence="2">The sequence shown here is derived from an EMBL/GenBank/DDBJ whole genome shotgun (WGS) entry which is preliminary data.</text>
</comment>
<dbReference type="Proteomes" id="UP000031532">
    <property type="component" value="Unassembled WGS sequence"/>
</dbReference>
<organism evidence="2 3">
    <name type="scientific">Scytonema millei VB511283</name>
    <dbReference type="NCBI Taxonomy" id="1245923"/>
    <lineage>
        <taxon>Bacteria</taxon>
        <taxon>Bacillati</taxon>
        <taxon>Cyanobacteriota</taxon>
        <taxon>Cyanophyceae</taxon>
        <taxon>Nostocales</taxon>
        <taxon>Scytonemataceae</taxon>
        <taxon>Scytonema</taxon>
    </lineage>
</organism>
<accession>A0A9X5E706</accession>
<keyword evidence="1" id="KW-0732">Signal</keyword>
<feature type="signal peptide" evidence="1">
    <location>
        <begin position="1"/>
        <end position="27"/>
    </location>
</feature>
<sequence>MLKLLHLSAAIAAILGAQISSSSLPIAAQTVTREVEQSHREFLTAQIYRSNPRNEEGIDPNLMLALAGLAGGAAAIALAAKNNGHFKSPAKSRPVAVGGSIRVEQGSRHLQKRLMSLLHDERETANRLLSQAQRKNPHQSVDWYMEKVIYDLKRDRGGY</sequence>
<keyword evidence="3" id="KW-1185">Reference proteome</keyword>
<dbReference type="AlphaFoldDB" id="A0A9X5E706"/>
<dbReference type="EMBL" id="JTJC03000004">
    <property type="protein sequence ID" value="NHC36397.1"/>
    <property type="molecule type" value="Genomic_DNA"/>
</dbReference>
<evidence type="ECO:0000313" key="3">
    <source>
        <dbReference type="Proteomes" id="UP000031532"/>
    </source>
</evidence>
<proteinExistence type="predicted"/>
<dbReference type="OrthoDB" id="5521818at2"/>